<evidence type="ECO:0000259" key="1">
    <source>
        <dbReference type="Pfam" id="PF05050"/>
    </source>
</evidence>
<dbReference type="InterPro" id="IPR029063">
    <property type="entry name" value="SAM-dependent_MTases_sf"/>
</dbReference>
<dbReference type="Gene3D" id="3.40.50.150">
    <property type="entry name" value="Vaccinia Virus protein VP39"/>
    <property type="match status" value="1"/>
</dbReference>
<dbReference type="SUPFAM" id="SSF53335">
    <property type="entry name" value="S-adenosyl-L-methionine-dependent methyltransferases"/>
    <property type="match status" value="1"/>
</dbReference>
<dbReference type="EMBL" id="MN740193">
    <property type="protein sequence ID" value="QHT92663.1"/>
    <property type="molecule type" value="Genomic_DNA"/>
</dbReference>
<dbReference type="PANTHER" id="PTHR34203:SF15">
    <property type="entry name" value="SLL1173 PROTEIN"/>
    <property type="match status" value="1"/>
</dbReference>
<feature type="domain" description="Methyltransferase FkbM" evidence="1">
    <location>
        <begin position="59"/>
        <end position="207"/>
    </location>
</feature>
<organism evidence="2">
    <name type="scientific">viral metagenome</name>
    <dbReference type="NCBI Taxonomy" id="1070528"/>
    <lineage>
        <taxon>unclassified sequences</taxon>
        <taxon>metagenomes</taxon>
        <taxon>organismal metagenomes</taxon>
    </lineage>
</organism>
<dbReference type="AlphaFoldDB" id="A0A6C0IMB0"/>
<reference evidence="2" key="1">
    <citation type="journal article" date="2020" name="Nature">
        <title>Giant virus diversity and host interactions through global metagenomics.</title>
        <authorList>
            <person name="Schulz F."/>
            <person name="Roux S."/>
            <person name="Paez-Espino D."/>
            <person name="Jungbluth S."/>
            <person name="Walsh D.A."/>
            <person name="Denef V.J."/>
            <person name="McMahon K.D."/>
            <person name="Konstantinidis K.T."/>
            <person name="Eloe-Fadrosh E.A."/>
            <person name="Kyrpides N.C."/>
            <person name="Woyke T."/>
        </authorList>
    </citation>
    <scope>NUCLEOTIDE SEQUENCE</scope>
    <source>
        <strain evidence="2">GVMAG-M-3300023184-89</strain>
    </source>
</reference>
<accession>A0A6C0IMB0</accession>
<name>A0A6C0IMB0_9ZZZZ</name>
<sequence length="233" mass="26502">MDYVEVDDYHEGKKCKFYTIEHCYISNIIRTNCVWEKHLHSIFEKYINNESIVIEGGCHIGTHTLKLSYLAKHVYAFEPLIDSNNVLNKNLQLNERNNVTLSSDGLSDKISKTFFQWTSSNNPGASGLANNPMGFPVNCRIITDEEPVNLTTIDSLNLEKLDFIKLDVEGYETLAIFGGMNTIVKCRPVITLESWSSHNGTVDIEYTKNNFKPLIDIGYKIMHISGPDFLFLP</sequence>
<dbReference type="NCBIfam" id="TIGR01444">
    <property type="entry name" value="fkbM_fam"/>
    <property type="match status" value="1"/>
</dbReference>
<dbReference type="Pfam" id="PF05050">
    <property type="entry name" value="Methyltransf_21"/>
    <property type="match status" value="1"/>
</dbReference>
<protein>
    <recommendedName>
        <fullName evidence="1">Methyltransferase FkbM domain-containing protein</fullName>
    </recommendedName>
</protein>
<dbReference type="InterPro" id="IPR052514">
    <property type="entry name" value="SAM-dependent_MTase"/>
</dbReference>
<dbReference type="InterPro" id="IPR006342">
    <property type="entry name" value="FkbM_mtfrase"/>
</dbReference>
<proteinExistence type="predicted"/>
<dbReference type="PANTHER" id="PTHR34203">
    <property type="entry name" value="METHYLTRANSFERASE, FKBM FAMILY PROTEIN"/>
    <property type="match status" value="1"/>
</dbReference>
<evidence type="ECO:0000313" key="2">
    <source>
        <dbReference type="EMBL" id="QHT92663.1"/>
    </source>
</evidence>